<keyword evidence="1" id="KW-0472">Membrane</keyword>
<gene>
    <name evidence="2" type="ORF">BCV69DRAFT_294451</name>
</gene>
<feature type="transmembrane region" description="Helical" evidence="1">
    <location>
        <begin position="99"/>
        <end position="121"/>
    </location>
</feature>
<keyword evidence="1" id="KW-0812">Transmembrane</keyword>
<organism evidence="2 3">
    <name type="scientific">Pseudomicrostroma glucosiphilum</name>
    <dbReference type="NCBI Taxonomy" id="1684307"/>
    <lineage>
        <taxon>Eukaryota</taxon>
        <taxon>Fungi</taxon>
        <taxon>Dikarya</taxon>
        <taxon>Basidiomycota</taxon>
        <taxon>Ustilaginomycotina</taxon>
        <taxon>Exobasidiomycetes</taxon>
        <taxon>Microstromatales</taxon>
        <taxon>Microstromatales incertae sedis</taxon>
        <taxon>Pseudomicrostroma</taxon>
    </lineage>
</organism>
<sequence length="142" mass="15533">MRVSSSASQIRVCRCVCMQVGRWGKRSDLLLASLLPPSSVSALLQVIALAIPTHRPSALTLSLASGFTSVLLLCSRSLLSLPLSLSPLWFRFLTPHHPHHLHIFLALAIHPYLALIFLDLFTDLTILRSANETTKASLGKAQ</sequence>
<protein>
    <submittedName>
        <fullName evidence="2">Uncharacterized protein</fullName>
    </submittedName>
</protein>
<proteinExistence type="predicted"/>
<dbReference type="Proteomes" id="UP000245942">
    <property type="component" value="Unassembled WGS sequence"/>
</dbReference>
<keyword evidence="3" id="KW-1185">Reference proteome</keyword>
<dbReference type="EMBL" id="KZ819330">
    <property type="protein sequence ID" value="PWN19717.1"/>
    <property type="molecule type" value="Genomic_DNA"/>
</dbReference>
<evidence type="ECO:0000313" key="2">
    <source>
        <dbReference type="EMBL" id="PWN19717.1"/>
    </source>
</evidence>
<name>A0A316U391_9BASI</name>
<dbReference type="GeneID" id="37015605"/>
<evidence type="ECO:0000313" key="3">
    <source>
        <dbReference type="Proteomes" id="UP000245942"/>
    </source>
</evidence>
<evidence type="ECO:0000256" key="1">
    <source>
        <dbReference type="SAM" id="Phobius"/>
    </source>
</evidence>
<feature type="transmembrane region" description="Helical" evidence="1">
    <location>
        <begin position="58"/>
        <end position="79"/>
    </location>
</feature>
<keyword evidence="1" id="KW-1133">Transmembrane helix</keyword>
<reference evidence="2 3" key="1">
    <citation type="journal article" date="2018" name="Mol. Biol. Evol.">
        <title>Broad Genomic Sampling Reveals a Smut Pathogenic Ancestry of the Fungal Clade Ustilaginomycotina.</title>
        <authorList>
            <person name="Kijpornyongpan T."/>
            <person name="Mondo S.J."/>
            <person name="Barry K."/>
            <person name="Sandor L."/>
            <person name="Lee J."/>
            <person name="Lipzen A."/>
            <person name="Pangilinan J."/>
            <person name="LaButti K."/>
            <person name="Hainaut M."/>
            <person name="Henrissat B."/>
            <person name="Grigoriev I.V."/>
            <person name="Spatafora J.W."/>
            <person name="Aime M.C."/>
        </authorList>
    </citation>
    <scope>NUCLEOTIDE SEQUENCE [LARGE SCALE GENOMIC DNA]</scope>
    <source>
        <strain evidence="2 3">MCA 4718</strain>
    </source>
</reference>
<dbReference type="RefSeq" id="XP_025346877.1">
    <property type="nucleotide sequence ID" value="XM_025493871.1"/>
</dbReference>
<feature type="transmembrane region" description="Helical" evidence="1">
    <location>
        <begin position="29"/>
        <end position="51"/>
    </location>
</feature>
<accession>A0A316U391</accession>
<dbReference type="AlphaFoldDB" id="A0A316U391"/>